<evidence type="ECO:0000313" key="2">
    <source>
        <dbReference type="EMBL" id="NDL60934.1"/>
    </source>
</evidence>
<accession>A0A7K3MCF9</accession>
<dbReference type="PANTHER" id="PTHR21310">
    <property type="entry name" value="AMINOGLYCOSIDE PHOSPHOTRANSFERASE-RELATED-RELATED"/>
    <property type="match status" value="1"/>
</dbReference>
<dbReference type="PANTHER" id="PTHR21310:SF15">
    <property type="entry name" value="AMINOGLYCOSIDE PHOSPHOTRANSFERASE DOMAIN-CONTAINING PROTEIN"/>
    <property type="match status" value="1"/>
</dbReference>
<sequence>MHSLTKRHLSIDQIQALLRHSVGPHAELRDCTEVTDGFFNAVYAVTVRDGQEDNGQELVLKVAPDPGTKLLRYEVDLMHTEAEFFARAGAAGVPLPELIAAEPDAGYLLMRRLAGQTLHHAREAMTPPQLRSIRHELGVICSRLAHMTGPSFGYPRRDGHTRTDSWRTSFLVMVDDILADAVEYGRELPEPPAVIRARIETYTGALDEVTVPALVHFDLWDGNVFVVPDGDTYRVEGIIDGERAFYGDPIAELTSLAFFAEPEEVPGVLDGFLGRPLTGSEHTRLRLYRIYLYLIMVTEGATRGFDPAEHEPVRRYTLGKLAEELARL</sequence>
<reference evidence="2 3" key="1">
    <citation type="submission" date="2019-11" db="EMBL/GenBank/DDBJ databases">
        <authorList>
            <person name="Li X.-J."/>
            <person name="Feng X.-M."/>
        </authorList>
    </citation>
    <scope>NUCLEOTIDE SEQUENCE [LARGE SCALE GENOMIC DNA]</scope>
    <source>
        <strain evidence="2 3">XMNu-373</strain>
    </source>
</reference>
<protein>
    <submittedName>
        <fullName evidence="2">Phosphotransferase</fullName>
    </submittedName>
</protein>
<proteinExistence type="predicted"/>
<comment type="caution">
    <text evidence="2">The sequence shown here is derived from an EMBL/GenBank/DDBJ whole genome shotgun (WGS) entry which is preliminary data.</text>
</comment>
<dbReference type="SUPFAM" id="SSF56112">
    <property type="entry name" value="Protein kinase-like (PK-like)"/>
    <property type="match status" value="1"/>
</dbReference>
<dbReference type="EMBL" id="WLZY01000015">
    <property type="protein sequence ID" value="NDL60934.1"/>
    <property type="molecule type" value="Genomic_DNA"/>
</dbReference>
<dbReference type="Gene3D" id="3.90.1200.10">
    <property type="match status" value="1"/>
</dbReference>
<dbReference type="InterPro" id="IPR002575">
    <property type="entry name" value="Aminoglycoside_PTrfase"/>
</dbReference>
<keyword evidence="2" id="KW-0808">Transferase</keyword>
<gene>
    <name evidence="2" type="ORF">F7O44_28050</name>
</gene>
<dbReference type="Pfam" id="PF01636">
    <property type="entry name" value="APH"/>
    <property type="match status" value="1"/>
</dbReference>
<keyword evidence="3" id="KW-1185">Reference proteome</keyword>
<dbReference type="AlphaFoldDB" id="A0A7K3MCF9"/>
<dbReference type="Proteomes" id="UP000460435">
    <property type="component" value="Unassembled WGS sequence"/>
</dbReference>
<organism evidence="2 3">
    <name type="scientific">Phytoactinopolyspora mesophila</name>
    <dbReference type="NCBI Taxonomy" id="2650750"/>
    <lineage>
        <taxon>Bacteria</taxon>
        <taxon>Bacillati</taxon>
        <taxon>Actinomycetota</taxon>
        <taxon>Actinomycetes</taxon>
        <taxon>Jiangellales</taxon>
        <taxon>Jiangellaceae</taxon>
        <taxon>Phytoactinopolyspora</taxon>
    </lineage>
</organism>
<feature type="domain" description="Aminoglycoside phosphotransferase" evidence="1">
    <location>
        <begin position="31"/>
        <end position="287"/>
    </location>
</feature>
<dbReference type="Gene3D" id="3.30.200.20">
    <property type="entry name" value="Phosphorylase Kinase, domain 1"/>
    <property type="match status" value="1"/>
</dbReference>
<dbReference type="InterPro" id="IPR011009">
    <property type="entry name" value="Kinase-like_dom_sf"/>
</dbReference>
<dbReference type="GO" id="GO:0016740">
    <property type="term" value="F:transferase activity"/>
    <property type="evidence" value="ECO:0007669"/>
    <property type="project" value="UniProtKB-KW"/>
</dbReference>
<name>A0A7K3MCF9_9ACTN</name>
<dbReference type="RefSeq" id="WP_162453640.1">
    <property type="nucleotide sequence ID" value="NZ_WLZY01000015.1"/>
</dbReference>
<evidence type="ECO:0000313" key="3">
    <source>
        <dbReference type="Proteomes" id="UP000460435"/>
    </source>
</evidence>
<evidence type="ECO:0000259" key="1">
    <source>
        <dbReference type="Pfam" id="PF01636"/>
    </source>
</evidence>
<dbReference type="InterPro" id="IPR051678">
    <property type="entry name" value="AGP_Transferase"/>
</dbReference>